<accession>A0A6N2T7C8</accession>
<protein>
    <submittedName>
        <fullName evidence="1">Uncharacterized protein</fullName>
    </submittedName>
</protein>
<organism evidence="1">
    <name type="scientific">Akkermansia muciniphila</name>
    <dbReference type="NCBI Taxonomy" id="239935"/>
    <lineage>
        <taxon>Bacteria</taxon>
        <taxon>Pseudomonadati</taxon>
        <taxon>Verrucomicrobiota</taxon>
        <taxon>Verrucomicrobiia</taxon>
        <taxon>Verrucomicrobiales</taxon>
        <taxon>Akkermansiaceae</taxon>
        <taxon>Akkermansia</taxon>
    </lineage>
</organism>
<dbReference type="AlphaFoldDB" id="A0A6N2T7C8"/>
<reference evidence="1" key="1">
    <citation type="submission" date="2019-11" db="EMBL/GenBank/DDBJ databases">
        <authorList>
            <person name="Feng L."/>
        </authorList>
    </citation>
    <scope>NUCLEOTIDE SEQUENCE</scope>
    <source>
        <strain evidence="1">AMuciniphilaLFYP55</strain>
    </source>
</reference>
<evidence type="ECO:0000313" key="1">
    <source>
        <dbReference type="EMBL" id="VYT01515.1"/>
    </source>
</evidence>
<dbReference type="EMBL" id="CACRSS010000005">
    <property type="protein sequence ID" value="VYT01515.1"/>
    <property type="molecule type" value="Genomic_DNA"/>
</dbReference>
<sequence>MNFDSDNIREFLGKNDIGDTDNIIIYNNDHVIYRGYKGYLRSLNDSKQWGLPGRFIKNGTVLTDMFAVSTYYNGHVFKEPYSKQYFLEMSCVNENDPFPMYGENQ</sequence>
<name>A0A6N2T7C8_9BACT</name>
<proteinExistence type="predicted"/>
<gene>
    <name evidence="1" type="ORF">AMLFYP55_02490</name>
</gene>